<name>A0AAP2UN11_CLOIN</name>
<evidence type="ECO:0000313" key="3">
    <source>
        <dbReference type="Proteomes" id="UP001203972"/>
    </source>
</evidence>
<gene>
    <name evidence="2" type="ORF">MKC95_09020</name>
</gene>
<dbReference type="AlphaFoldDB" id="A0AAP2UN11"/>
<dbReference type="EMBL" id="JAKTMA010000013">
    <property type="protein sequence ID" value="MCR0232908.1"/>
    <property type="molecule type" value="Genomic_DNA"/>
</dbReference>
<evidence type="ECO:0000259" key="1">
    <source>
        <dbReference type="Pfam" id="PF16289"/>
    </source>
</evidence>
<dbReference type="Pfam" id="PF16289">
    <property type="entry name" value="PIN_12"/>
    <property type="match status" value="1"/>
</dbReference>
<dbReference type="RefSeq" id="WP_009588040.1">
    <property type="nucleotide sequence ID" value="NZ_BAABXQ010000002.1"/>
</dbReference>
<organism evidence="2 3">
    <name type="scientific">Clostridium innocuum</name>
    <dbReference type="NCBI Taxonomy" id="1522"/>
    <lineage>
        <taxon>Bacteria</taxon>
        <taxon>Bacillati</taxon>
        <taxon>Bacillota</taxon>
        <taxon>Clostridia</taxon>
        <taxon>Eubacteriales</taxon>
        <taxon>Clostridiaceae</taxon>
        <taxon>Clostridium</taxon>
    </lineage>
</organism>
<dbReference type="Proteomes" id="UP001203972">
    <property type="component" value="Unassembled WGS sequence"/>
</dbReference>
<feature type="domain" description="DUF4935" evidence="1">
    <location>
        <begin position="8"/>
        <end position="179"/>
    </location>
</feature>
<sequence>MIKYPLNVTIDTNVFEANKFDFGIDSTMSLLVKNVQNGKIKLVLSNIVISEVEKHICRCVDSICGKARKLRKEYLDILPEQYLADIGMGIYVKIPDKKTARQSAKAVFAKFLEDCKVERLDTSNIKLEQILEDYFAVRPPFENCEKKRKEFPDAFIAQEIKNRFGIDEVVAIVSEDNGFKTACARSKNHLFFSSIGELFNELSKQEEEYAAALDLIKDNNDFIIQTINREIDDGCIEVQGLSYDQDGIVEGYDYDEIYLDHYYLSGIRIHTIDDIDGNIITASLWIHGTMDVDCYYEDFDSAFWDSEEKEYFGVETRHILEKHNARFACRIELNSKTEEIRVLPFKIILGGDSRKSRTVIDDLHEALYYKEHEDEEREALGFLPLSQYSDMLENDLNNSSMAKKIFELFKQYNDISLCYEELAYLYDEIYTQMKADMGEDDTQAFITALSLEKSIPIDLSKKDKDDLLNVIREWVDDKIDMATKKMEGNLPDCIEYGEYISILGTDCRVYTLSLDELHGTPEAGSEEQIEVSLLLDEEKLAIGYVKLIVGYLNFDEDGGASDGIEDSIDYEVDDVLEALENLISDLKEELVKEQKLAKSFKKCLKQKTNN</sequence>
<evidence type="ECO:0000313" key="2">
    <source>
        <dbReference type="EMBL" id="MCR0232908.1"/>
    </source>
</evidence>
<comment type="caution">
    <text evidence="2">The sequence shown here is derived from an EMBL/GenBank/DDBJ whole genome shotgun (WGS) entry which is preliminary data.</text>
</comment>
<accession>A0AAP2UN11</accession>
<dbReference type="InterPro" id="IPR032557">
    <property type="entry name" value="DUF4935"/>
</dbReference>
<reference evidence="2" key="1">
    <citation type="journal article" date="2022" name="Clin. Infect. Dis.">
        <title>Association between Clostridium innocuum and antibiotic-associated diarrhea in adults and children: A cross-sectional study and comparative genomics analysis.</title>
        <authorList>
            <person name="Cherny K.E."/>
            <person name="Muscat E.B."/>
            <person name="Balaji A."/>
            <person name="Mukherjee J."/>
            <person name="Ozer E.A."/>
            <person name="Angarone M.P."/>
            <person name="Hauser A.R."/>
            <person name="Sichel J.S."/>
            <person name="Amponsah E."/>
            <person name="Kociolek L.K."/>
        </authorList>
    </citation>
    <scope>NUCLEOTIDE SEQUENCE</scope>
    <source>
        <strain evidence="2">NU1-AC-029v</strain>
    </source>
</reference>
<proteinExistence type="predicted"/>
<protein>
    <submittedName>
        <fullName evidence="2">PIN domain-containing protein</fullName>
    </submittedName>
</protein>